<keyword evidence="6" id="KW-1185">Reference proteome</keyword>
<dbReference type="KEGG" id="spzr:G5C33_12075"/>
<keyword evidence="3" id="KW-0576">Peroxisome</keyword>
<gene>
    <name evidence="5" type="ORF">G5C33_12075</name>
</gene>
<evidence type="ECO:0000313" key="5">
    <source>
        <dbReference type="EMBL" id="QIG80442.1"/>
    </source>
</evidence>
<organism evidence="5 6">
    <name type="scientific">Stakelama tenebrarum</name>
    <dbReference type="NCBI Taxonomy" id="2711215"/>
    <lineage>
        <taxon>Bacteria</taxon>
        <taxon>Pseudomonadati</taxon>
        <taxon>Pseudomonadota</taxon>
        <taxon>Alphaproteobacteria</taxon>
        <taxon>Sphingomonadales</taxon>
        <taxon>Sphingomonadaceae</taxon>
        <taxon>Stakelama</taxon>
    </lineage>
</organism>
<dbReference type="GO" id="GO:0004165">
    <property type="term" value="F:delta(3)-delta(2)-enoyl-CoA isomerase activity"/>
    <property type="evidence" value="ECO:0007669"/>
    <property type="project" value="UniProtKB-ARBA"/>
</dbReference>
<protein>
    <submittedName>
        <fullName evidence="5">Enoyl-CoA hydratase</fullName>
    </submittedName>
</protein>
<evidence type="ECO:0000256" key="1">
    <source>
        <dbReference type="ARBA" id="ARBA00004275"/>
    </source>
</evidence>
<dbReference type="InterPro" id="IPR029045">
    <property type="entry name" value="ClpP/crotonase-like_dom_sf"/>
</dbReference>
<proteinExistence type="inferred from homology"/>
<dbReference type="InterPro" id="IPR014748">
    <property type="entry name" value="Enoyl-CoA_hydra_C"/>
</dbReference>
<comment type="subcellular location">
    <subcellularLocation>
        <location evidence="1">Peroxisome</location>
    </subcellularLocation>
</comment>
<dbReference type="InterPro" id="IPR001753">
    <property type="entry name" value="Enoyl-CoA_hydra/iso"/>
</dbReference>
<name>A0A6G6Y682_9SPHN</name>
<dbReference type="RefSeq" id="WP_165327448.1">
    <property type="nucleotide sequence ID" value="NZ_CP049109.1"/>
</dbReference>
<evidence type="ECO:0000256" key="2">
    <source>
        <dbReference type="ARBA" id="ARBA00005254"/>
    </source>
</evidence>
<dbReference type="AlphaFoldDB" id="A0A6G6Y682"/>
<reference evidence="5 6" key="1">
    <citation type="submission" date="2020-02" db="EMBL/GenBank/DDBJ databases">
        <authorList>
            <person name="Zheng R.K."/>
            <person name="Sun C.M."/>
        </authorList>
    </citation>
    <scope>NUCLEOTIDE SEQUENCE [LARGE SCALE GENOMIC DNA]</scope>
    <source>
        <strain evidence="6">zrk23</strain>
    </source>
</reference>
<dbReference type="Gene3D" id="1.10.12.10">
    <property type="entry name" value="Lyase 2-enoyl-coa Hydratase, Chain A, domain 2"/>
    <property type="match status" value="1"/>
</dbReference>
<evidence type="ECO:0000256" key="4">
    <source>
        <dbReference type="ARBA" id="ARBA00023235"/>
    </source>
</evidence>
<dbReference type="InterPro" id="IPR051053">
    <property type="entry name" value="ECH/Chromodomain_protein"/>
</dbReference>
<dbReference type="PANTHER" id="PTHR43684:SF1">
    <property type="entry name" value="ENOYL-COA DELTA ISOMERASE 2"/>
    <property type="match status" value="1"/>
</dbReference>
<dbReference type="Proteomes" id="UP000501568">
    <property type="component" value="Chromosome"/>
</dbReference>
<evidence type="ECO:0000256" key="3">
    <source>
        <dbReference type="ARBA" id="ARBA00023140"/>
    </source>
</evidence>
<accession>A0A6G6Y682</accession>
<dbReference type="PANTHER" id="PTHR43684">
    <property type="match status" value="1"/>
</dbReference>
<comment type="similarity">
    <text evidence="2">Belongs to the enoyl-CoA hydratase/isomerase family.</text>
</comment>
<keyword evidence="4" id="KW-0413">Isomerase</keyword>
<dbReference type="SUPFAM" id="SSF52096">
    <property type="entry name" value="ClpP/crotonase"/>
    <property type="match status" value="1"/>
</dbReference>
<evidence type="ECO:0000313" key="6">
    <source>
        <dbReference type="Proteomes" id="UP000501568"/>
    </source>
</evidence>
<dbReference type="CDD" id="cd06558">
    <property type="entry name" value="crotonase-like"/>
    <property type="match status" value="1"/>
</dbReference>
<sequence>MTDHIEAKVTDSVLTLVLNRPDKKNALTDAMYGTLANELFAAQEDADIRVIVIRGEGDMFCSGNDIADFVAAGGGDIGERGVGRFLHALADNMKPLIAAVHGKAVGVGLTMLLHCDQVVLSEDAELVAPFVNLALVPEAGSSLLLPERIGHARAYRVFALGEPIGAADALAWGLANEIVARDRLTDAANALAQRLAKQPLGALIATKRLMRDPDAIRQRVDIESRVFGERLKTPEAQEAFAAFSQRRAPDFTSFG</sequence>
<dbReference type="Gene3D" id="3.90.226.10">
    <property type="entry name" value="2-enoyl-CoA Hydratase, Chain A, domain 1"/>
    <property type="match status" value="1"/>
</dbReference>
<dbReference type="Pfam" id="PF00378">
    <property type="entry name" value="ECH_1"/>
    <property type="match status" value="1"/>
</dbReference>
<dbReference type="EMBL" id="CP049109">
    <property type="protein sequence ID" value="QIG80442.1"/>
    <property type="molecule type" value="Genomic_DNA"/>
</dbReference>